<proteinExistence type="predicted"/>
<dbReference type="EMBL" id="JABSNM010000004">
    <property type="protein sequence ID" value="NRT55519.1"/>
    <property type="molecule type" value="Genomic_DNA"/>
</dbReference>
<name>A0ABX2FZS1_9BURK</name>
<dbReference type="InterPro" id="IPR052521">
    <property type="entry name" value="Cell_div_SPOR-domain"/>
</dbReference>
<protein>
    <submittedName>
        <fullName evidence="4">DedD protein</fullName>
    </submittedName>
</protein>
<sequence>MGLFSSLKRKSSEPAARRQPPQDPAQVETLRTRARRRLIGAAVLVGAAVVGLPYVFDATPRPVQPTMQVRMPGEPEIVVGTTPPAASAVAGAASGHEASASTGSSAASSAATAAAGKGTAVAMAGGAVLGAVAAGAAVKAAAHDDGIITESKESEAERLAREKAAQAARDKEKERQRLKAEKAEKERADREKARKEKAAREAEAERERIRQDKERAERLDRIEKEKARKEKERREREKEKEKDREKDAKAAKDDRRYVVQVGSFSEARTVRETRQRVEDLGLKSFEQHVETSSGRRTRVRLGPFATKEEAARAASKLKAAGVSAAVLPL</sequence>
<reference evidence="4 5" key="1">
    <citation type="submission" date="2020-05" db="EMBL/GenBank/DDBJ databases">
        <title>Genomic Encyclopedia of Type Strains, Phase IV (KMG-V): Genome sequencing to study the core and pangenomes of soil and plant-associated prokaryotes.</title>
        <authorList>
            <person name="Whitman W."/>
        </authorList>
    </citation>
    <scope>NUCLEOTIDE SEQUENCE [LARGE SCALE GENOMIC DNA]</scope>
    <source>
        <strain evidence="4 5">C29</strain>
    </source>
</reference>
<keyword evidence="5" id="KW-1185">Reference proteome</keyword>
<feature type="region of interest" description="Disordered" evidence="1">
    <location>
        <begin position="1"/>
        <end position="27"/>
    </location>
</feature>
<dbReference type="SUPFAM" id="SSF110997">
    <property type="entry name" value="Sporulation related repeat"/>
    <property type="match status" value="1"/>
</dbReference>
<dbReference type="InterPro" id="IPR036680">
    <property type="entry name" value="SPOR-like_sf"/>
</dbReference>
<evidence type="ECO:0000259" key="3">
    <source>
        <dbReference type="PROSITE" id="PS51724"/>
    </source>
</evidence>
<organism evidence="4 5">
    <name type="scientific">Sphaerotilus uruguayifluvii</name>
    <dbReference type="NCBI Taxonomy" id="2735897"/>
    <lineage>
        <taxon>Bacteria</taxon>
        <taxon>Pseudomonadati</taxon>
        <taxon>Pseudomonadota</taxon>
        <taxon>Betaproteobacteria</taxon>
        <taxon>Burkholderiales</taxon>
        <taxon>Sphaerotilaceae</taxon>
        <taxon>Sphaerotilus</taxon>
    </lineage>
</organism>
<dbReference type="Gene3D" id="3.30.70.1070">
    <property type="entry name" value="Sporulation related repeat"/>
    <property type="match status" value="1"/>
</dbReference>
<feature type="transmembrane region" description="Helical" evidence="2">
    <location>
        <begin position="38"/>
        <end position="56"/>
    </location>
</feature>
<feature type="region of interest" description="Disordered" evidence="1">
    <location>
        <begin position="152"/>
        <end position="254"/>
    </location>
</feature>
<keyword evidence="2" id="KW-1133">Transmembrane helix</keyword>
<dbReference type="PROSITE" id="PS51724">
    <property type="entry name" value="SPOR"/>
    <property type="match status" value="1"/>
</dbReference>
<evidence type="ECO:0000256" key="1">
    <source>
        <dbReference type="SAM" id="MobiDB-lite"/>
    </source>
</evidence>
<dbReference type="PANTHER" id="PTHR38687">
    <property type="entry name" value="CELL DIVISION PROTEIN DEDD-RELATED"/>
    <property type="match status" value="1"/>
</dbReference>
<feature type="domain" description="SPOR" evidence="3">
    <location>
        <begin position="251"/>
        <end position="329"/>
    </location>
</feature>
<accession>A0ABX2FZS1</accession>
<dbReference type="Pfam" id="PF05036">
    <property type="entry name" value="SPOR"/>
    <property type="match status" value="1"/>
</dbReference>
<keyword evidence="2" id="KW-0472">Membrane</keyword>
<keyword evidence="2" id="KW-0812">Transmembrane</keyword>
<dbReference type="InterPro" id="IPR007730">
    <property type="entry name" value="SPOR-like_dom"/>
</dbReference>
<evidence type="ECO:0000313" key="4">
    <source>
        <dbReference type="EMBL" id="NRT55519.1"/>
    </source>
</evidence>
<dbReference type="RefSeq" id="WP_173804491.1">
    <property type="nucleotide sequence ID" value="NZ_JABSNM010000004.1"/>
</dbReference>
<dbReference type="Proteomes" id="UP001516061">
    <property type="component" value="Unassembled WGS sequence"/>
</dbReference>
<comment type="caution">
    <text evidence="4">The sequence shown here is derived from an EMBL/GenBank/DDBJ whole genome shotgun (WGS) entry which is preliminary data.</text>
</comment>
<gene>
    <name evidence="4" type="ORF">HNQ01_001231</name>
</gene>
<evidence type="ECO:0000313" key="5">
    <source>
        <dbReference type="Proteomes" id="UP001516061"/>
    </source>
</evidence>
<evidence type="ECO:0000256" key="2">
    <source>
        <dbReference type="SAM" id="Phobius"/>
    </source>
</evidence>